<evidence type="ECO:0000313" key="3">
    <source>
        <dbReference type="Proteomes" id="UP000095008"/>
    </source>
</evidence>
<keyword evidence="1" id="KW-1133">Transmembrane helix</keyword>
<evidence type="ECO:0000313" key="2">
    <source>
        <dbReference type="EMBL" id="OCX68607.1"/>
    </source>
</evidence>
<gene>
    <name evidence="2" type="ORF">A6M23_17845</name>
</gene>
<organism evidence="2 3">
    <name type="scientific">Acidithiobacillus thiooxidans</name>
    <name type="common">Thiobacillus thiooxidans</name>
    <dbReference type="NCBI Taxonomy" id="930"/>
    <lineage>
        <taxon>Bacteria</taxon>
        <taxon>Pseudomonadati</taxon>
        <taxon>Pseudomonadota</taxon>
        <taxon>Acidithiobacillia</taxon>
        <taxon>Acidithiobacillales</taxon>
        <taxon>Acidithiobacillaceae</taxon>
        <taxon>Acidithiobacillus</taxon>
    </lineage>
</organism>
<keyword evidence="3" id="KW-1185">Reference proteome</keyword>
<accession>A0A1C2IUU4</accession>
<proteinExistence type="predicted"/>
<keyword evidence="1" id="KW-0472">Membrane</keyword>
<feature type="transmembrane region" description="Helical" evidence="1">
    <location>
        <begin position="45"/>
        <end position="71"/>
    </location>
</feature>
<dbReference type="EMBL" id="LWRY01000259">
    <property type="protein sequence ID" value="OCX68607.1"/>
    <property type="molecule type" value="Genomic_DNA"/>
</dbReference>
<evidence type="ECO:0000256" key="1">
    <source>
        <dbReference type="SAM" id="Phobius"/>
    </source>
</evidence>
<dbReference type="Proteomes" id="UP000095008">
    <property type="component" value="Unassembled WGS sequence"/>
</dbReference>
<keyword evidence="1" id="KW-0812">Transmembrane</keyword>
<name>A0A1C2IUU4_ACITH</name>
<protein>
    <submittedName>
        <fullName evidence="2">Uncharacterized protein</fullName>
    </submittedName>
</protein>
<sequence length="92" mass="11021">MIPALSRTRSVYTQCMKAKALFRKWDAALIRYFERPGARKMAEGLLWAATHLEILFFLPFRLFFVPMAWVLDRHAKKMREIRDRLRDKGNYS</sequence>
<reference evidence="2" key="1">
    <citation type="journal article" date="2016" name="Int. J. Mol. Sci.">
        <title>Comparative genomics of the extreme acidophile Acidithiobacillus thiooxidans reveals intraspecific divergence and niche adaptation.</title>
        <authorList>
            <person name="Zhang X."/>
            <person name="Feng X."/>
            <person name="Tao J."/>
            <person name="Ma L."/>
            <person name="Xiao Y."/>
            <person name="Liang Y."/>
            <person name="Liu X."/>
            <person name="Yin H."/>
        </authorList>
    </citation>
    <scope>NUCLEOTIDE SEQUENCE [LARGE SCALE GENOMIC DNA]</scope>
    <source>
        <strain evidence="2">DXS-W</strain>
    </source>
</reference>
<dbReference type="AlphaFoldDB" id="A0A1C2IUU4"/>
<comment type="caution">
    <text evidence="2">The sequence shown here is derived from an EMBL/GenBank/DDBJ whole genome shotgun (WGS) entry which is preliminary data.</text>
</comment>